<dbReference type="OrthoDB" id="2423204at2759"/>
<organism evidence="1 2">
    <name type="scientific">Rhizophagus irregularis</name>
    <dbReference type="NCBI Taxonomy" id="588596"/>
    <lineage>
        <taxon>Eukaryota</taxon>
        <taxon>Fungi</taxon>
        <taxon>Fungi incertae sedis</taxon>
        <taxon>Mucoromycota</taxon>
        <taxon>Glomeromycotina</taxon>
        <taxon>Glomeromycetes</taxon>
        <taxon>Glomerales</taxon>
        <taxon>Glomeraceae</taxon>
        <taxon>Rhizophagus</taxon>
    </lineage>
</organism>
<accession>A0A2N1MSD0</accession>
<reference evidence="1 2" key="1">
    <citation type="submission" date="2016-04" db="EMBL/GenBank/DDBJ databases">
        <title>Genome analyses suggest a sexual origin of heterokaryosis in a supposedly ancient asexual fungus.</title>
        <authorList>
            <person name="Ropars J."/>
            <person name="Sedzielewska K."/>
            <person name="Noel J."/>
            <person name="Charron P."/>
            <person name="Farinelli L."/>
            <person name="Marton T."/>
            <person name="Kruger M."/>
            <person name="Pelin A."/>
            <person name="Brachmann A."/>
            <person name="Corradi N."/>
        </authorList>
    </citation>
    <scope>NUCLEOTIDE SEQUENCE [LARGE SCALE GENOMIC DNA]</scope>
    <source>
        <strain evidence="1 2">C2</strain>
    </source>
</reference>
<dbReference type="EMBL" id="LLXL01001418">
    <property type="protein sequence ID" value="PKK64540.1"/>
    <property type="molecule type" value="Genomic_DNA"/>
</dbReference>
<evidence type="ECO:0000313" key="2">
    <source>
        <dbReference type="Proteomes" id="UP000233469"/>
    </source>
</evidence>
<protein>
    <submittedName>
        <fullName evidence="1">Uncharacterized protein</fullName>
    </submittedName>
</protein>
<sequence>MSSKVPHEYFKKRASDWNIIGFLNTCELESFQQIIENYLSSLESIIIKTESSHKREKAQFLYDKYKKGLRPDRVLAKKWEEDRAHKQVHIHEPSYFDYGFIHGSVQTINGTITGGTFATGSSESKKDQEKYFCRTRSTTSFKILPNEIFSRRRTTGRVR</sequence>
<name>A0A2N1MSD0_9GLOM</name>
<feature type="non-terminal residue" evidence="1">
    <location>
        <position position="159"/>
    </location>
</feature>
<dbReference type="AlphaFoldDB" id="A0A2N1MSD0"/>
<evidence type="ECO:0000313" key="1">
    <source>
        <dbReference type="EMBL" id="PKK64540.1"/>
    </source>
</evidence>
<gene>
    <name evidence="1" type="ORF">RhiirC2_756542</name>
</gene>
<dbReference type="VEuPathDB" id="FungiDB:FUN_002973"/>
<dbReference type="VEuPathDB" id="FungiDB:RhiirA1_446886"/>
<proteinExistence type="predicted"/>
<reference evidence="1 2" key="2">
    <citation type="submission" date="2017-10" db="EMBL/GenBank/DDBJ databases">
        <title>Extensive intraspecific genome diversity in a model arbuscular mycorrhizal fungus.</title>
        <authorList>
            <person name="Chen E.C.H."/>
            <person name="Morin E."/>
            <person name="Baudet D."/>
            <person name="Noel J."/>
            <person name="Ndikumana S."/>
            <person name="Charron P."/>
            <person name="St-Onge C."/>
            <person name="Giorgi J."/>
            <person name="Grigoriev I.V."/>
            <person name="Roux C."/>
            <person name="Martin F.M."/>
            <person name="Corradi N."/>
        </authorList>
    </citation>
    <scope>NUCLEOTIDE SEQUENCE [LARGE SCALE GENOMIC DNA]</scope>
    <source>
        <strain evidence="1 2">C2</strain>
    </source>
</reference>
<comment type="caution">
    <text evidence="1">The sequence shown here is derived from an EMBL/GenBank/DDBJ whole genome shotgun (WGS) entry which is preliminary data.</text>
</comment>
<dbReference type="Proteomes" id="UP000233469">
    <property type="component" value="Unassembled WGS sequence"/>
</dbReference>